<dbReference type="AlphaFoldDB" id="A0A0D2D0Y2"/>
<keyword evidence="2 5" id="KW-0812">Transmembrane</keyword>
<feature type="domain" description="Fatty acid hydroxylase" evidence="6">
    <location>
        <begin position="179"/>
        <end position="304"/>
    </location>
</feature>
<dbReference type="Proteomes" id="UP000054266">
    <property type="component" value="Unassembled WGS sequence"/>
</dbReference>
<organism evidence="7 8">
    <name type="scientific">Phialophora macrospora</name>
    <dbReference type="NCBI Taxonomy" id="1851006"/>
    <lineage>
        <taxon>Eukaryota</taxon>
        <taxon>Fungi</taxon>
        <taxon>Dikarya</taxon>
        <taxon>Ascomycota</taxon>
        <taxon>Pezizomycotina</taxon>
        <taxon>Eurotiomycetes</taxon>
        <taxon>Chaetothyriomycetidae</taxon>
        <taxon>Chaetothyriales</taxon>
        <taxon>Herpotrichiellaceae</taxon>
        <taxon>Phialophora</taxon>
    </lineage>
</organism>
<evidence type="ECO:0000313" key="7">
    <source>
        <dbReference type="EMBL" id="KIW71131.1"/>
    </source>
</evidence>
<keyword evidence="8" id="KW-1185">Reference proteome</keyword>
<gene>
    <name evidence="7" type="ORF">PV04_03335</name>
</gene>
<feature type="transmembrane region" description="Helical" evidence="5">
    <location>
        <begin position="90"/>
        <end position="113"/>
    </location>
</feature>
<evidence type="ECO:0000256" key="4">
    <source>
        <dbReference type="ARBA" id="ARBA00023136"/>
    </source>
</evidence>
<evidence type="ECO:0000256" key="1">
    <source>
        <dbReference type="ARBA" id="ARBA00004370"/>
    </source>
</evidence>
<dbReference type="Pfam" id="PF04116">
    <property type="entry name" value="FA_hydroxylase"/>
    <property type="match status" value="1"/>
</dbReference>
<dbReference type="HOGENOM" id="CLU_047036_3_0_1"/>
<reference evidence="7 8" key="1">
    <citation type="submission" date="2015-01" db="EMBL/GenBank/DDBJ databases">
        <title>The Genome Sequence of Capronia semiimmersa CBS27337.</title>
        <authorList>
            <consortium name="The Broad Institute Genomics Platform"/>
            <person name="Cuomo C."/>
            <person name="de Hoog S."/>
            <person name="Gorbushina A."/>
            <person name="Stielow B."/>
            <person name="Teixiera M."/>
            <person name="Abouelleil A."/>
            <person name="Chapman S.B."/>
            <person name="Priest M."/>
            <person name="Young S.K."/>
            <person name="Wortman J."/>
            <person name="Nusbaum C."/>
            <person name="Birren B."/>
        </authorList>
    </citation>
    <scope>NUCLEOTIDE SEQUENCE [LARGE SCALE GENOMIC DNA]</scope>
    <source>
        <strain evidence="7 8">CBS 27337</strain>
    </source>
</reference>
<dbReference type="STRING" id="5601.A0A0D2D0Y2"/>
<dbReference type="GO" id="GO:0005506">
    <property type="term" value="F:iron ion binding"/>
    <property type="evidence" value="ECO:0007669"/>
    <property type="project" value="InterPro"/>
</dbReference>
<dbReference type="GO" id="GO:0016491">
    <property type="term" value="F:oxidoreductase activity"/>
    <property type="evidence" value="ECO:0007669"/>
    <property type="project" value="InterPro"/>
</dbReference>
<feature type="transmembrane region" description="Helical" evidence="5">
    <location>
        <begin position="170"/>
        <end position="192"/>
    </location>
</feature>
<dbReference type="EMBL" id="KN846957">
    <property type="protein sequence ID" value="KIW71131.1"/>
    <property type="molecule type" value="Genomic_DNA"/>
</dbReference>
<dbReference type="InterPro" id="IPR050307">
    <property type="entry name" value="Sterol_Desaturase_Related"/>
</dbReference>
<name>A0A0D2D0Y2_9EURO</name>
<dbReference type="GO" id="GO:0016020">
    <property type="term" value="C:membrane"/>
    <property type="evidence" value="ECO:0007669"/>
    <property type="project" value="UniProtKB-SubCell"/>
</dbReference>
<evidence type="ECO:0000256" key="3">
    <source>
        <dbReference type="ARBA" id="ARBA00022989"/>
    </source>
</evidence>
<sequence length="352" mass="41178">MDIILEVVDTLFLDRVYATLFPASSSQYGLQKLNDVATSTFSSLREGATPAPQYKYIYEPASRLFSLDPTEWAYKTSLPRDNIYRQGISLFAIVWFFGLVLYFLCATLSYIFIFDKTASNHPKYLKNQVRMEIAQANRSMPLMSALTALCMLLEVRGYSKLYDLSSEAPFAWYNVLQFPFFVLFTDLCIYWIHRGLHHPLVYKTLHKPHHKWIVPTPFASHAFHPLDGFAQSTPYHVFPFLFPLQKFAYIALFAFINVWTIFIHDGEYYANSPIINGAACHTMHHLYFNYNYGQFTTLWDRLGGSYRKPNEELFRRETKMHKAEFERQAKEMEKIVKEVEGDDDRGYVKKDQ</sequence>
<keyword evidence="3 5" id="KW-1133">Transmembrane helix</keyword>
<evidence type="ECO:0000256" key="5">
    <source>
        <dbReference type="SAM" id="Phobius"/>
    </source>
</evidence>
<keyword evidence="4 5" id="KW-0472">Membrane</keyword>
<dbReference type="GO" id="GO:0008610">
    <property type="term" value="P:lipid biosynthetic process"/>
    <property type="evidence" value="ECO:0007669"/>
    <property type="project" value="InterPro"/>
</dbReference>
<feature type="transmembrane region" description="Helical" evidence="5">
    <location>
        <begin position="247"/>
        <end position="264"/>
    </location>
</feature>
<evidence type="ECO:0000256" key="2">
    <source>
        <dbReference type="ARBA" id="ARBA00022692"/>
    </source>
</evidence>
<protein>
    <recommendedName>
        <fullName evidence="6">Fatty acid hydroxylase domain-containing protein</fullName>
    </recommendedName>
</protein>
<comment type="subcellular location">
    <subcellularLocation>
        <location evidence="1">Membrane</location>
    </subcellularLocation>
</comment>
<dbReference type="PANTHER" id="PTHR11863">
    <property type="entry name" value="STEROL DESATURASE"/>
    <property type="match status" value="1"/>
</dbReference>
<evidence type="ECO:0000313" key="8">
    <source>
        <dbReference type="Proteomes" id="UP000054266"/>
    </source>
</evidence>
<evidence type="ECO:0000259" key="6">
    <source>
        <dbReference type="Pfam" id="PF04116"/>
    </source>
</evidence>
<proteinExistence type="predicted"/>
<accession>A0A0D2D0Y2</accession>
<dbReference type="InterPro" id="IPR006694">
    <property type="entry name" value="Fatty_acid_hydroxylase"/>
</dbReference>